<proteinExistence type="predicted"/>
<evidence type="ECO:0000313" key="2">
    <source>
        <dbReference type="EMBL" id="CAB3375201.1"/>
    </source>
</evidence>
<reference evidence="2 3" key="1">
    <citation type="submission" date="2020-04" db="EMBL/GenBank/DDBJ databases">
        <authorList>
            <person name="Alioto T."/>
            <person name="Alioto T."/>
            <person name="Gomez Garrido J."/>
        </authorList>
    </citation>
    <scope>NUCLEOTIDE SEQUENCE [LARGE SCALE GENOMIC DNA]</scope>
</reference>
<feature type="compositionally biased region" description="Basic and acidic residues" evidence="1">
    <location>
        <begin position="44"/>
        <end position="53"/>
    </location>
</feature>
<organism evidence="2 3">
    <name type="scientific">Cloeon dipterum</name>
    <dbReference type="NCBI Taxonomy" id="197152"/>
    <lineage>
        <taxon>Eukaryota</taxon>
        <taxon>Metazoa</taxon>
        <taxon>Ecdysozoa</taxon>
        <taxon>Arthropoda</taxon>
        <taxon>Hexapoda</taxon>
        <taxon>Insecta</taxon>
        <taxon>Pterygota</taxon>
        <taxon>Palaeoptera</taxon>
        <taxon>Ephemeroptera</taxon>
        <taxon>Pisciforma</taxon>
        <taxon>Baetidae</taxon>
        <taxon>Cloeon</taxon>
    </lineage>
</organism>
<gene>
    <name evidence="2" type="ORF">CLODIP_2_CD04695</name>
</gene>
<keyword evidence="3" id="KW-1185">Reference proteome</keyword>
<feature type="region of interest" description="Disordered" evidence="1">
    <location>
        <begin position="24"/>
        <end position="165"/>
    </location>
</feature>
<dbReference type="Proteomes" id="UP000494165">
    <property type="component" value="Unassembled WGS sequence"/>
</dbReference>
<dbReference type="AlphaFoldDB" id="A0A8S1DBK8"/>
<feature type="compositionally biased region" description="Acidic residues" evidence="1">
    <location>
        <begin position="128"/>
        <end position="164"/>
    </location>
</feature>
<evidence type="ECO:0000313" key="3">
    <source>
        <dbReference type="Proteomes" id="UP000494165"/>
    </source>
</evidence>
<comment type="caution">
    <text evidence="2">The sequence shown here is derived from an EMBL/GenBank/DDBJ whole genome shotgun (WGS) entry which is preliminary data.</text>
</comment>
<sequence>MSRRSGRLEATKDGPKVVVQQVLQVDPPEPEPPADQEPPQEGPEAAKKPELKTRLRPNRSSWRQRFSPPPLSKNKIKRESDNVIYIKSETMEEQEDQHGENNEAREEEESDEVQNLQEDQVGQHQEGQEQEQEKEEEEEEEEGEEEEEEEEEATEEPAEEEVVEQTEVAPMEVVHLEEQHVLIVPDSLEQVEEEVEEPMEAEEADDGNEQTQIMDSIPEEASEAERICAVVQQDQLIQQFGLNLANMSPNPNSRETILAVSQRMIELVRLLIAAQSINSSIDSLAALFRTDYWPTILSAIKYVSGYEDGLAKNPQYIFDIGQALRFCAFILKREAQENGNDDYEGQAQQFLDTIEVNMSTITTDQAVTVVAEQAIETETVTTEIVTDEPSQEYRVILSNPTGEESQPVTLSLQVANEDLTMPGTVQVVKIISTPTGKKGIIIPTRILSKKV</sequence>
<protein>
    <submittedName>
        <fullName evidence="2">Uncharacterized protein</fullName>
    </submittedName>
</protein>
<dbReference type="EMBL" id="CADEPI010000109">
    <property type="protein sequence ID" value="CAB3375201.1"/>
    <property type="molecule type" value="Genomic_DNA"/>
</dbReference>
<evidence type="ECO:0000256" key="1">
    <source>
        <dbReference type="SAM" id="MobiDB-lite"/>
    </source>
</evidence>
<dbReference type="OrthoDB" id="6767710at2759"/>
<name>A0A8S1DBK8_9INSE</name>
<accession>A0A8S1DBK8</accession>